<organism evidence="1">
    <name type="scientific">marine metagenome</name>
    <dbReference type="NCBI Taxonomy" id="408172"/>
    <lineage>
        <taxon>unclassified sequences</taxon>
        <taxon>metagenomes</taxon>
        <taxon>ecological metagenomes</taxon>
    </lineage>
</organism>
<reference evidence="1" key="1">
    <citation type="submission" date="2018-05" db="EMBL/GenBank/DDBJ databases">
        <authorList>
            <person name="Lanie J.A."/>
            <person name="Ng W.-L."/>
            <person name="Kazmierczak K.M."/>
            <person name="Andrzejewski T.M."/>
            <person name="Davidsen T.M."/>
            <person name="Wayne K.J."/>
            <person name="Tettelin H."/>
            <person name="Glass J.I."/>
            <person name="Rusch D."/>
            <person name="Podicherti R."/>
            <person name="Tsui H.-C.T."/>
            <person name="Winkler M.E."/>
        </authorList>
    </citation>
    <scope>NUCLEOTIDE SEQUENCE</scope>
</reference>
<name>A0A382WI98_9ZZZZ</name>
<dbReference type="EMBL" id="UINC01159964">
    <property type="protein sequence ID" value="SVD58349.1"/>
    <property type="molecule type" value="Genomic_DNA"/>
</dbReference>
<protein>
    <submittedName>
        <fullName evidence="1">Uncharacterized protein</fullName>
    </submittedName>
</protein>
<accession>A0A382WI98</accession>
<sequence>RVSLQYRVRLFYIIRRLGYEVLSLGCFSSVYGSDCIGRQPYNRTGVL</sequence>
<evidence type="ECO:0000313" key="1">
    <source>
        <dbReference type="EMBL" id="SVD58349.1"/>
    </source>
</evidence>
<gene>
    <name evidence="1" type="ORF">METZ01_LOCUS411203</name>
</gene>
<dbReference type="AlphaFoldDB" id="A0A382WI98"/>
<feature type="non-terminal residue" evidence="1">
    <location>
        <position position="1"/>
    </location>
</feature>
<proteinExistence type="predicted"/>